<dbReference type="InParanoid" id="A0A1V9XM15"/>
<organism evidence="1 2">
    <name type="scientific">Tropilaelaps mercedesae</name>
    <dbReference type="NCBI Taxonomy" id="418985"/>
    <lineage>
        <taxon>Eukaryota</taxon>
        <taxon>Metazoa</taxon>
        <taxon>Ecdysozoa</taxon>
        <taxon>Arthropoda</taxon>
        <taxon>Chelicerata</taxon>
        <taxon>Arachnida</taxon>
        <taxon>Acari</taxon>
        <taxon>Parasitiformes</taxon>
        <taxon>Mesostigmata</taxon>
        <taxon>Gamasina</taxon>
        <taxon>Dermanyssoidea</taxon>
        <taxon>Laelapidae</taxon>
        <taxon>Tropilaelaps</taxon>
    </lineage>
</organism>
<sequence>MEPYRRHSKSLRCKCLRRSANGQSYSAMDTKKQGCVTNFELIYLMLSKLKCLQRHCCCK</sequence>
<evidence type="ECO:0000313" key="1">
    <source>
        <dbReference type="EMBL" id="OQR74412.1"/>
    </source>
</evidence>
<accession>A0A1V9XM15</accession>
<gene>
    <name evidence="1" type="ORF">BIW11_09094</name>
</gene>
<protein>
    <submittedName>
        <fullName evidence="1">Uncharacterized protein</fullName>
    </submittedName>
</protein>
<proteinExistence type="predicted"/>
<keyword evidence="2" id="KW-1185">Reference proteome</keyword>
<evidence type="ECO:0000313" key="2">
    <source>
        <dbReference type="Proteomes" id="UP000192247"/>
    </source>
</evidence>
<reference evidence="1 2" key="1">
    <citation type="journal article" date="2017" name="Gigascience">
        <title>Draft genome of the honey bee ectoparasitic mite, Tropilaelaps mercedesae, is shaped by the parasitic life history.</title>
        <authorList>
            <person name="Dong X."/>
            <person name="Armstrong S.D."/>
            <person name="Xia D."/>
            <person name="Makepeace B.L."/>
            <person name="Darby A.C."/>
            <person name="Kadowaki T."/>
        </authorList>
    </citation>
    <scope>NUCLEOTIDE SEQUENCE [LARGE SCALE GENOMIC DNA]</scope>
    <source>
        <strain evidence="1">Wuxi-XJTLU</strain>
    </source>
</reference>
<dbReference type="AlphaFoldDB" id="A0A1V9XM15"/>
<dbReference type="EMBL" id="MNPL01008024">
    <property type="protein sequence ID" value="OQR74412.1"/>
    <property type="molecule type" value="Genomic_DNA"/>
</dbReference>
<name>A0A1V9XM15_9ACAR</name>
<dbReference type="Proteomes" id="UP000192247">
    <property type="component" value="Unassembled WGS sequence"/>
</dbReference>
<comment type="caution">
    <text evidence="1">The sequence shown here is derived from an EMBL/GenBank/DDBJ whole genome shotgun (WGS) entry which is preliminary data.</text>
</comment>